<sequence>MNWQEYIHADPQILNGKPVIKGTRLSIEFILERLSDGWSEQMLLENYPRLSHESLLAVYVFMLQMAKDGLLYLPTYPMKQAS</sequence>
<comment type="caution">
    <text evidence="1">The sequence shown here is derived from an EMBL/GenBank/DDBJ whole genome shotgun (WGS) entry which is preliminary data.</text>
</comment>
<keyword evidence="2" id="KW-1185">Reference proteome</keyword>
<dbReference type="Gene3D" id="1.10.10.10">
    <property type="entry name" value="Winged helix-like DNA-binding domain superfamily/Winged helix DNA-binding domain"/>
    <property type="match status" value="1"/>
</dbReference>
<evidence type="ECO:0000313" key="2">
    <source>
        <dbReference type="Proteomes" id="UP000253141"/>
    </source>
</evidence>
<dbReference type="OrthoDB" id="1494556at2"/>
<dbReference type="InterPro" id="IPR009057">
    <property type="entry name" value="Homeodomain-like_sf"/>
</dbReference>
<reference evidence="1 2" key="1">
    <citation type="submission" date="2018-07" db="EMBL/GenBank/DDBJ databases">
        <title>Genome analysis of Runella aurantiaca.</title>
        <authorList>
            <person name="Yang X."/>
        </authorList>
    </citation>
    <scope>NUCLEOTIDE SEQUENCE [LARGE SCALE GENOMIC DNA]</scope>
    <source>
        <strain evidence="1 2">YX9</strain>
    </source>
</reference>
<evidence type="ECO:0000313" key="1">
    <source>
        <dbReference type="EMBL" id="RDB08083.1"/>
    </source>
</evidence>
<dbReference type="EMBL" id="QPIW01000001">
    <property type="protein sequence ID" value="RDB08083.1"/>
    <property type="molecule type" value="Genomic_DNA"/>
</dbReference>
<dbReference type="Pfam" id="PF04255">
    <property type="entry name" value="DUF433"/>
    <property type="match status" value="1"/>
</dbReference>
<dbReference type="PANTHER" id="PTHR34849:SF3">
    <property type="entry name" value="SSR2962 PROTEIN"/>
    <property type="match status" value="1"/>
</dbReference>
<protein>
    <submittedName>
        <fullName evidence="1">DUF433 domain-containing protein</fullName>
    </submittedName>
</protein>
<proteinExistence type="predicted"/>
<dbReference type="InterPro" id="IPR007367">
    <property type="entry name" value="DUF433"/>
</dbReference>
<organism evidence="1 2">
    <name type="scientific">Runella aurantiaca</name>
    <dbReference type="NCBI Taxonomy" id="2282308"/>
    <lineage>
        <taxon>Bacteria</taxon>
        <taxon>Pseudomonadati</taxon>
        <taxon>Bacteroidota</taxon>
        <taxon>Cytophagia</taxon>
        <taxon>Cytophagales</taxon>
        <taxon>Spirosomataceae</taxon>
        <taxon>Runella</taxon>
    </lineage>
</organism>
<name>A0A369IL35_9BACT</name>
<dbReference type="InterPro" id="IPR036388">
    <property type="entry name" value="WH-like_DNA-bd_sf"/>
</dbReference>
<dbReference type="Proteomes" id="UP000253141">
    <property type="component" value="Unassembled WGS sequence"/>
</dbReference>
<dbReference type="SUPFAM" id="SSF46689">
    <property type="entry name" value="Homeodomain-like"/>
    <property type="match status" value="1"/>
</dbReference>
<accession>A0A369IL35</accession>
<dbReference type="RefSeq" id="WP_114459612.1">
    <property type="nucleotide sequence ID" value="NZ_QPIW01000001.1"/>
</dbReference>
<dbReference type="PANTHER" id="PTHR34849">
    <property type="entry name" value="SSL5025 PROTEIN"/>
    <property type="match status" value="1"/>
</dbReference>
<dbReference type="AlphaFoldDB" id="A0A369IL35"/>
<gene>
    <name evidence="1" type="ORF">DVG78_02395</name>
</gene>